<proteinExistence type="predicted"/>
<name>A0ABT5WV95_9SPHN</name>
<evidence type="ECO:0000256" key="1">
    <source>
        <dbReference type="SAM" id="Phobius"/>
    </source>
</evidence>
<keyword evidence="1" id="KW-1133">Transmembrane helix</keyword>
<evidence type="ECO:0000313" key="3">
    <source>
        <dbReference type="Proteomes" id="UP001216253"/>
    </source>
</evidence>
<feature type="transmembrane region" description="Helical" evidence="1">
    <location>
        <begin position="63"/>
        <end position="87"/>
    </location>
</feature>
<feature type="transmembrane region" description="Helical" evidence="1">
    <location>
        <begin position="25"/>
        <end position="43"/>
    </location>
</feature>
<accession>A0ABT5WV95</accession>
<organism evidence="2 3">
    <name type="scientific">Novosphingobium album</name>
    <name type="common">ex Liu et al. 2023</name>
    <dbReference type="NCBI Taxonomy" id="3031130"/>
    <lineage>
        <taxon>Bacteria</taxon>
        <taxon>Pseudomonadati</taxon>
        <taxon>Pseudomonadota</taxon>
        <taxon>Alphaproteobacteria</taxon>
        <taxon>Sphingomonadales</taxon>
        <taxon>Sphingomonadaceae</taxon>
        <taxon>Novosphingobium</taxon>
    </lineage>
</organism>
<keyword evidence="1" id="KW-0812">Transmembrane</keyword>
<keyword evidence="1" id="KW-0472">Membrane</keyword>
<evidence type="ECO:0000313" key="2">
    <source>
        <dbReference type="EMBL" id="MDE8653829.1"/>
    </source>
</evidence>
<sequence length="116" mass="12387">MHDFVPDQPQKEGLFMVEWHRRTSACIALRLSGVVLVGGGWLLGQRLTGMIQAYPHEASPAEFLLGMVVLACFSASMALAIVGPGLFEQVAISARWAGQAYPAHGEDGPAARSGRP</sequence>
<comment type="caution">
    <text evidence="2">The sequence shown here is derived from an EMBL/GenBank/DDBJ whole genome shotgun (WGS) entry which is preliminary data.</text>
</comment>
<reference evidence="2 3" key="1">
    <citation type="submission" date="2023-03" db="EMBL/GenBank/DDBJ databases">
        <title>NovoSphingobium album sp. nov. isolated from polycyclic aromatic hydrocarbons- and heavy-metal polluted soil.</title>
        <authorList>
            <person name="Liu Z."/>
            <person name="Wang K."/>
        </authorList>
    </citation>
    <scope>NUCLEOTIDE SEQUENCE [LARGE SCALE GENOMIC DNA]</scope>
    <source>
        <strain evidence="2 3">H3SJ31-1</strain>
    </source>
</reference>
<dbReference type="EMBL" id="JARESE010000064">
    <property type="protein sequence ID" value="MDE8653829.1"/>
    <property type="molecule type" value="Genomic_DNA"/>
</dbReference>
<dbReference type="Proteomes" id="UP001216253">
    <property type="component" value="Unassembled WGS sequence"/>
</dbReference>
<protein>
    <submittedName>
        <fullName evidence="2">Uncharacterized protein</fullName>
    </submittedName>
</protein>
<keyword evidence="3" id="KW-1185">Reference proteome</keyword>
<gene>
    <name evidence="2" type="ORF">PYV00_19240</name>
</gene>
<dbReference type="RefSeq" id="WP_275229955.1">
    <property type="nucleotide sequence ID" value="NZ_JARESE010000064.1"/>
</dbReference>